<keyword evidence="1" id="KW-0472">Membrane</keyword>
<accession>A0A6C0AK19</accession>
<keyword evidence="1" id="KW-0812">Transmembrane</keyword>
<evidence type="ECO:0000313" key="2">
    <source>
        <dbReference type="EMBL" id="QHS79691.1"/>
    </source>
</evidence>
<feature type="transmembrane region" description="Helical" evidence="1">
    <location>
        <begin position="36"/>
        <end position="55"/>
    </location>
</feature>
<organism evidence="2">
    <name type="scientific">viral metagenome</name>
    <dbReference type="NCBI Taxonomy" id="1070528"/>
    <lineage>
        <taxon>unclassified sequences</taxon>
        <taxon>metagenomes</taxon>
        <taxon>organismal metagenomes</taxon>
    </lineage>
</organism>
<keyword evidence="1" id="KW-1133">Transmembrane helix</keyword>
<proteinExistence type="predicted"/>
<protein>
    <submittedName>
        <fullName evidence="2">Uncharacterized protein</fullName>
    </submittedName>
</protein>
<dbReference type="AlphaFoldDB" id="A0A6C0AK19"/>
<sequence length="91" mass="10790">MYMLPTIMHLVDDGTLMRVQNNLLQSKTIQNLHGSWWFNILMFILLVVVFVYFLMNQYTSTKYVIEAEATKMDIPFQPNTFNNAVRNRIEL</sequence>
<name>A0A6C0AK19_9ZZZZ</name>
<reference evidence="2" key="1">
    <citation type="journal article" date="2020" name="Nature">
        <title>Giant virus diversity and host interactions through global metagenomics.</title>
        <authorList>
            <person name="Schulz F."/>
            <person name="Roux S."/>
            <person name="Paez-Espino D."/>
            <person name="Jungbluth S."/>
            <person name="Walsh D.A."/>
            <person name="Denef V.J."/>
            <person name="McMahon K.D."/>
            <person name="Konstantinidis K.T."/>
            <person name="Eloe-Fadrosh E.A."/>
            <person name="Kyrpides N.C."/>
            <person name="Woyke T."/>
        </authorList>
    </citation>
    <scope>NUCLEOTIDE SEQUENCE</scope>
    <source>
        <strain evidence="2">GVMAG-S-1035303-20</strain>
    </source>
</reference>
<evidence type="ECO:0000256" key="1">
    <source>
        <dbReference type="SAM" id="Phobius"/>
    </source>
</evidence>
<dbReference type="EMBL" id="MN740650">
    <property type="protein sequence ID" value="QHS79691.1"/>
    <property type="molecule type" value="Genomic_DNA"/>
</dbReference>